<evidence type="ECO:0000313" key="3">
    <source>
        <dbReference type="EMBL" id="KFX08566.1"/>
    </source>
</evidence>
<accession>A0AAW3EJY9</accession>
<dbReference type="EMBL" id="JQOH01000004">
    <property type="protein sequence ID" value="KGA28593.1"/>
    <property type="molecule type" value="Genomic_DNA"/>
</dbReference>
<dbReference type="SMART" id="SM00858">
    <property type="entry name" value="SAF"/>
    <property type="match status" value="1"/>
</dbReference>
<organism evidence="3 5">
    <name type="scientific">Pectobacterium wasabiae</name>
    <dbReference type="NCBI Taxonomy" id="55208"/>
    <lineage>
        <taxon>Bacteria</taxon>
        <taxon>Pseudomonadati</taxon>
        <taxon>Pseudomonadota</taxon>
        <taxon>Gammaproteobacteria</taxon>
        <taxon>Enterobacterales</taxon>
        <taxon>Pectobacteriaceae</taxon>
        <taxon>Pectobacterium</taxon>
    </lineage>
</organism>
<dbReference type="InterPro" id="IPR013974">
    <property type="entry name" value="SAF"/>
</dbReference>
<protein>
    <submittedName>
        <fullName evidence="3">Pilus assembly protein CpaB</fullName>
    </submittedName>
</protein>
<evidence type="ECO:0000313" key="5">
    <source>
        <dbReference type="Proteomes" id="UP000029257"/>
    </source>
</evidence>
<dbReference type="Pfam" id="PF16976">
    <property type="entry name" value="RcpC"/>
    <property type="match status" value="1"/>
</dbReference>
<name>A0AAW3EJY9_9GAMM</name>
<evidence type="ECO:0000313" key="6">
    <source>
        <dbReference type="Proteomes" id="UP000029436"/>
    </source>
</evidence>
<dbReference type="EMBL" id="JQHP01000003">
    <property type="protein sequence ID" value="KFX08566.1"/>
    <property type="molecule type" value="Genomic_DNA"/>
</dbReference>
<keyword evidence="6" id="KW-1185">Reference proteome</keyword>
<evidence type="ECO:0000256" key="1">
    <source>
        <dbReference type="SAM" id="MobiDB-lite"/>
    </source>
</evidence>
<dbReference type="Pfam" id="PF08666">
    <property type="entry name" value="SAF"/>
    <property type="match status" value="1"/>
</dbReference>
<dbReference type="NCBIfam" id="TIGR03177">
    <property type="entry name" value="pilus_cpaB"/>
    <property type="match status" value="1"/>
</dbReference>
<proteinExistence type="predicted"/>
<dbReference type="InterPro" id="IPR017592">
    <property type="entry name" value="Pilus_assmbl_Flp-typ_CpaB"/>
</dbReference>
<dbReference type="RefSeq" id="WP_005971682.1">
    <property type="nucleotide sequence ID" value="NZ_JQHP01000003.1"/>
</dbReference>
<reference evidence="5 6" key="1">
    <citation type="submission" date="2014-08" db="EMBL/GenBank/DDBJ databases">
        <title>Genome sequences of NCPPB Pectobacterium isolates.</title>
        <authorList>
            <person name="Glover R.H."/>
            <person name="Sapp M."/>
            <person name="Elphinstone J."/>
        </authorList>
    </citation>
    <scope>NUCLEOTIDE SEQUENCE [LARGE SCALE GENOMIC DNA]</scope>
    <source>
        <strain evidence="3 5">NCPPB 3701</strain>
        <strain evidence="4 6">NCPPB3702</strain>
    </source>
</reference>
<feature type="domain" description="SAF" evidence="2">
    <location>
        <begin position="45"/>
        <end position="111"/>
    </location>
</feature>
<comment type="caution">
    <text evidence="3">The sequence shown here is derived from an EMBL/GenBank/DDBJ whole genome shotgun (WGS) entry which is preliminary data.</text>
</comment>
<dbReference type="InterPro" id="IPR031571">
    <property type="entry name" value="RcpC_dom"/>
</dbReference>
<dbReference type="AlphaFoldDB" id="A0AAW3EJY9"/>
<evidence type="ECO:0000259" key="2">
    <source>
        <dbReference type="SMART" id="SM00858"/>
    </source>
</evidence>
<dbReference type="Proteomes" id="UP000029436">
    <property type="component" value="Unassembled WGS sequence"/>
</dbReference>
<sequence>MKVNSTYVLSGALVLAGIVALVVRSHLSSAPPPPPPVVVQAPEKTAILVAAKDLHPGDFIDPASLRWDETDKPVSRTFNFVRGKDSQSLLFGATLRETVAEGSALTSNVLVRQNEPGFVAAVLGKGKRAISVPTSAVASNAGLVSPNDRVDVILSIKKDEQPELMREQTRPSWVVSPSTATISVAKPLLASESIVCNLRVLALNNQTDSDIRPRQDVIAEDNLDSTEKSRVPATTSSRQRPISFQTVTLEVTPKQAEILAVAKEVGMLHLAIRSTTPDDTDKTCNRADNTLLSALSRHSSVTSLSQSTDIYNSMSGITVGRQVKTYRAEQKDVVAFPAR</sequence>
<gene>
    <name evidence="3" type="ORF">JV38_07520</name>
    <name evidence="4" type="ORF">KU73_11240</name>
</gene>
<feature type="region of interest" description="Disordered" evidence="1">
    <location>
        <begin position="213"/>
        <end position="239"/>
    </location>
</feature>
<evidence type="ECO:0000313" key="4">
    <source>
        <dbReference type="EMBL" id="KGA28593.1"/>
    </source>
</evidence>
<dbReference type="Proteomes" id="UP000029257">
    <property type="component" value="Unassembled WGS sequence"/>
</dbReference>